<dbReference type="Pfam" id="PF01284">
    <property type="entry name" value="MARVEL"/>
    <property type="match status" value="1"/>
</dbReference>
<gene>
    <name evidence="7" type="ORF">MIND_01428500</name>
</gene>
<evidence type="ECO:0000313" key="8">
    <source>
        <dbReference type="Proteomes" id="UP000636479"/>
    </source>
</evidence>
<dbReference type="AlphaFoldDB" id="A0A8H6RWI7"/>
<comment type="caution">
    <text evidence="7">The sequence shown here is derived from an EMBL/GenBank/DDBJ whole genome shotgun (WGS) entry which is preliminary data.</text>
</comment>
<reference evidence="7" key="1">
    <citation type="submission" date="2020-05" db="EMBL/GenBank/DDBJ databases">
        <title>Mycena genomes resolve the evolution of fungal bioluminescence.</title>
        <authorList>
            <person name="Tsai I.J."/>
        </authorList>
    </citation>
    <scope>NUCLEOTIDE SEQUENCE</scope>
    <source>
        <strain evidence="7">171206Taipei</strain>
    </source>
</reference>
<evidence type="ECO:0000256" key="3">
    <source>
        <dbReference type="ARBA" id="ARBA00022989"/>
    </source>
</evidence>
<evidence type="ECO:0000256" key="1">
    <source>
        <dbReference type="ARBA" id="ARBA00004141"/>
    </source>
</evidence>
<keyword evidence="8" id="KW-1185">Reference proteome</keyword>
<organism evidence="7 8">
    <name type="scientific">Mycena indigotica</name>
    <dbReference type="NCBI Taxonomy" id="2126181"/>
    <lineage>
        <taxon>Eukaryota</taxon>
        <taxon>Fungi</taxon>
        <taxon>Dikarya</taxon>
        <taxon>Basidiomycota</taxon>
        <taxon>Agaricomycotina</taxon>
        <taxon>Agaricomycetes</taxon>
        <taxon>Agaricomycetidae</taxon>
        <taxon>Agaricales</taxon>
        <taxon>Marasmiineae</taxon>
        <taxon>Mycenaceae</taxon>
        <taxon>Mycena</taxon>
    </lineage>
</organism>
<comment type="subcellular location">
    <subcellularLocation>
        <location evidence="1">Membrane</location>
        <topology evidence="1">Multi-pass membrane protein</topology>
    </subcellularLocation>
</comment>
<feature type="transmembrane region" description="Helical" evidence="5">
    <location>
        <begin position="74"/>
        <end position="92"/>
    </location>
</feature>
<evidence type="ECO:0000259" key="6">
    <source>
        <dbReference type="Pfam" id="PF01284"/>
    </source>
</evidence>
<dbReference type="RefSeq" id="XP_037212938.1">
    <property type="nucleotide sequence ID" value="XM_037370667.1"/>
</dbReference>
<proteinExistence type="predicted"/>
<dbReference type="Proteomes" id="UP000636479">
    <property type="component" value="Unassembled WGS sequence"/>
</dbReference>
<evidence type="ECO:0000313" key="7">
    <source>
        <dbReference type="EMBL" id="KAF7288619.1"/>
    </source>
</evidence>
<keyword evidence="2 5" id="KW-0812">Transmembrane</keyword>
<feature type="domain" description="MARVEL" evidence="6">
    <location>
        <begin position="7"/>
        <end position="144"/>
    </location>
</feature>
<dbReference type="OrthoDB" id="3364107at2759"/>
<protein>
    <recommendedName>
        <fullName evidence="6">MARVEL domain-containing protein</fullName>
    </recommendedName>
</protein>
<name>A0A8H6RWI7_9AGAR</name>
<evidence type="ECO:0000256" key="2">
    <source>
        <dbReference type="ARBA" id="ARBA00022692"/>
    </source>
</evidence>
<feature type="transmembrane region" description="Helical" evidence="5">
    <location>
        <begin position="131"/>
        <end position="152"/>
    </location>
</feature>
<sequence>MSLPLVRLVVLCVALFFAIVALGLGAAVESATETLEDLSFAYASLAIAAAVLTLLSVGPMVALELLRPGGPASWLWVEISVLLVLSILWLATGGATANVLQVLNEFGYCTAGVTGAGGGAGESLCGETQGVAAMGFLSWLLLMGYAGMLLVVGIQAASRGQSDVWTTSVADLGYLQPPVAKKPNSDRV</sequence>
<dbReference type="InterPro" id="IPR008253">
    <property type="entry name" value="Marvel"/>
</dbReference>
<dbReference type="GeneID" id="59353183"/>
<accession>A0A8H6RWI7</accession>
<dbReference type="EMBL" id="JACAZF010000020">
    <property type="protein sequence ID" value="KAF7288619.1"/>
    <property type="molecule type" value="Genomic_DNA"/>
</dbReference>
<evidence type="ECO:0000256" key="4">
    <source>
        <dbReference type="ARBA" id="ARBA00023136"/>
    </source>
</evidence>
<keyword evidence="3 5" id="KW-1133">Transmembrane helix</keyword>
<feature type="transmembrane region" description="Helical" evidence="5">
    <location>
        <begin position="40"/>
        <end position="62"/>
    </location>
</feature>
<keyword evidence="4 5" id="KW-0472">Membrane</keyword>
<dbReference type="GO" id="GO:0016020">
    <property type="term" value="C:membrane"/>
    <property type="evidence" value="ECO:0007669"/>
    <property type="project" value="UniProtKB-SubCell"/>
</dbReference>
<evidence type="ECO:0000256" key="5">
    <source>
        <dbReference type="SAM" id="Phobius"/>
    </source>
</evidence>